<dbReference type="EMBL" id="CAFAAO010000002">
    <property type="protein sequence ID" value="CAB4794326.1"/>
    <property type="molecule type" value="Genomic_DNA"/>
</dbReference>
<evidence type="ECO:0000313" key="12">
    <source>
        <dbReference type="EMBL" id="CAB4846559.1"/>
    </source>
</evidence>
<evidence type="ECO:0000256" key="2">
    <source>
        <dbReference type="ARBA" id="ARBA00022475"/>
    </source>
</evidence>
<evidence type="ECO:0000256" key="6">
    <source>
        <dbReference type="SAM" id="Phobius"/>
    </source>
</evidence>
<dbReference type="InterPro" id="IPR018076">
    <property type="entry name" value="T2SS_GspF_dom"/>
</dbReference>
<evidence type="ECO:0000313" key="9">
    <source>
        <dbReference type="EMBL" id="CAB4334911.1"/>
    </source>
</evidence>
<dbReference type="EMBL" id="CAFBPK010000005">
    <property type="protein sequence ID" value="CAB5014535.1"/>
    <property type="molecule type" value="Genomic_DNA"/>
</dbReference>
<evidence type="ECO:0000313" key="10">
    <source>
        <dbReference type="EMBL" id="CAB4707971.1"/>
    </source>
</evidence>
<feature type="transmembrane region" description="Helical" evidence="6">
    <location>
        <begin position="6"/>
        <end position="25"/>
    </location>
</feature>
<evidence type="ECO:0000313" key="11">
    <source>
        <dbReference type="EMBL" id="CAB4794326.1"/>
    </source>
</evidence>
<keyword evidence="4 6" id="KW-1133">Transmembrane helix</keyword>
<feature type="transmembrane region" description="Helical" evidence="6">
    <location>
        <begin position="270"/>
        <end position="299"/>
    </location>
</feature>
<dbReference type="EMBL" id="CAESAD010000001">
    <property type="protein sequence ID" value="CAB4334911.1"/>
    <property type="molecule type" value="Genomic_DNA"/>
</dbReference>
<dbReference type="EMBL" id="CAEZYC010000032">
    <property type="protein sequence ID" value="CAB4707971.1"/>
    <property type="molecule type" value="Genomic_DNA"/>
</dbReference>
<feature type="transmembrane region" description="Helical" evidence="6">
    <location>
        <begin position="121"/>
        <end position="142"/>
    </location>
</feature>
<evidence type="ECO:0000256" key="3">
    <source>
        <dbReference type="ARBA" id="ARBA00022692"/>
    </source>
</evidence>
<evidence type="ECO:0000256" key="1">
    <source>
        <dbReference type="ARBA" id="ARBA00004651"/>
    </source>
</evidence>
<proteinExistence type="predicted"/>
<evidence type="ECO:0000313" key="8">
    <source>
        <dbReference type="EMBL" id="CAB4331305.1"/>
    </source>
</evidence>
<evidence type="ECO:0000256" key="4">
    <source>
        <dbReference type="ARBA" id="ARBA00022989"/>
    </source>
</evidence>
<dbReference type="EMBL" id="CAFBQG010000080">
    <property type="protein sequence ID" value="CAB5049252.1"/>
    <property type="molecule type" value="Genomic_DNA"/>
</dbReference>
<name>A0A6J7QC87_9ZZZZ</name>
<comment type="subcellular location">
    <subcellularLocation>
        <location evidence="1">Cell membrane</location>
        <topology evidence="1">Multi-pass membrane protein</topology>
    </subcellularLocation>
</comment>
<sequence length="301" mass="33001">MSALSLALITGALTFVILVWLFSMATNRKKIKNESVVTNLLNSYAPEAEDLSTNLSQINQGTLIDSIGKFIISEGYQKRMRNRLVATGKQDINAYRALVRRKVFGTIIGLSYGLLTQLDGGWRGVVIIAIATAAGFFLPDVLTYNTGTKRSLELDQTLPDAIDILNLCVESGLTFQASMAQVSSILEGPISDEFARVLRQMQLGQSMISSLQDLAARNNNDDLSRFVSVIIQADKLGIPISAVLHEQAREMRGKRRDRAREQAQKVPVKILMPVMLCFLPGIFIVILGPAVVSIVRAFAGM</sequence>
<feature type="domain" description="Type II secretion system protein GspF" evidence="7">
    <location>
        <begin position="162"/>
        <end position="287"/>
    </location>
</feature>
<dbReference type="EMBL" id="CAESAI010000003">
    <property type="protein sequence ID" value="CAB4331305.1"/>
    <property type="molecule type" value="Genomic_DNA"/>
</dbReference>
<protein>
    <submittedName>
        <fullName evidence="13">Unannotated protein</fullName>
    </submittedName>
</protein>
<dbReference type="Pfam" id="PF00482">
    <property type="entry name" value="T2SSF"/>
    <property type="match status" value="1"/>
</dbReference>
<evidence type="ECO:0000259" key="7">
    <source>
        <dbReference type="Pfam" id="PF00482"/>
    </source>
</evidence>
<dbReference type="PANTHER" id="PTHR35007">
    <property type="entry name" value="INTEGRAL MEMBRANE PROTEIN-RELATED"/>
    <property type="match status" value="1"/>
</dbReference>
<evidence type="ECO:0000256" key="5">
    <source>
        <dbReference type="ARBA" id="ARBA00023136"/>
    </source>
</evidence>
<evidence type="ECO:0000313" key="13">
    <source>
        <dbReference type="EMBL" id="CAB5014535.1"/>
    </source>
</evidence>
<dbReference type="PANTHER" id="PTHR35007:SF2">
    <property type="entry name" value="PILUS ASSEMBLE PROTEIN"/>
    <property type="match status" value="1"/>
</dbReference>
<keyword evidence="5 6" id="KW-0472">Membrane</keyword>
<reference evidence="13" key="1">
    <citation type="submission" date="2020-05" db="EMBL/GenBank/DDBJ databases">
        <authorList>
            <person name="Chiriac C."/>
            <person name="Salcher M."/>
            <person name="Ghai R."/>
            <person name="Kavagutti S V."/>
        </authorList>
    </citation>
    <scope>NUCLEOTIDE SEQUENCE</scope>
</reference>
<feature type="transmembrane region" description="Helical" evidence="6">
    <location>
        <begin position="98"/>
        <end position="115"/>
    </location>
</feature>
<dbReference type="GO" id="GO:0005886">
    <property type="term" value="C:plasma membrane"/>
    <property type="evidence" value="ECO:0007669"/>
    <property type="project" value="UniProtKB-SubCell"/>
</dbReference>
<keyword evidence="2" id="KW-1003">Cell membrane</keyword>
<dbReference type="AlphaFoldDB" id="A0A6J7QC87"/>
<keyword evidence="3 6" id="KW-0812">Transmembrane</keyword>
<gene>
    <name evidence="10" type="ORF">UFOPK2648_00714</name>
    <name evidence="11" type="ORF">UFOPK3037_00158</name>
    <name evidence="12" type="ORF">UFOPK3278_00350</name>
    <name evidence="8" type="ORF">UFOPK3406_00210</name>
    <name evidence="9" type="ORF">UFOPK3925_00528</name>
    <name evidence="13" type="ORF">UFOPK4097_00527</name>
    <name evidence="14" type="ORF">UFOPK4301_00756</name>
</gene>
<dbReference type="EMBL" id="CAFBIX010000007">
    <property type="protein sequence ID" value="CAB4846559.1"/>
    <property type="molecule type" value="Genomic_DNA"/>
</dbReference>
<evidence type="ECO:0000313" key="14">
    <source>
        <dbReference type="EMBL" id="CAB5049252.1"/>
    </source>
</evidence>
<accession>A0A6J7QC87</accession>
<organism evidence="13">
    <name type="scientific">freshwater metagenome</name>
    <dbReference type="NCBI Taxonomy" id="449393"/>
    <lineage>
        <taxon>unclassified sequences</taxon>
        <taxon>metagenomes</taxon>
        <taxon>ecological metagenomes</taxon>
    </lineage>
</organism>